<dbReference type="RefSeq" id="WP_257770175.1">
    <property type="nucleotide sequence ID" value="NZ_CP102480.1"/>
</dbReference>
<dbReference type="PANTHER" id="PTHR43022">
    <property type="entry name" value="PROTEIN SMF"/>
    <property type="match status" value="1"/>
</dbReference>
<dbReference type="Proteomes" id="UP001060336">
    <property type="component" value="Chromosome"/>
</dbReference>
<name>A0A9J7AVU3_9PROT</name>
<dbReference type="Gene3D" id="1.10.10.10">
    <property type="entry name" value="Winged helix-like DNA-binding domain superfamily/Winged helix DNA-binding domain"/>
    <property type="match status" value="1"/>
</dbReference>
<comment type="similarity">
    <text evidence="1">Belongs to the DprA/Smf family.</text>
</comment>
<dbReference type="InterPro" id="IPR041614">
    <property type="entry name" value="DprA_WH"/>
</dbReference>
<evidence type="ECO:0000313" key="5">
    <source>
        <dbReference type="Proteomes" id="UP001060336"/>
    </source>
</evidence>
<dbReference type="Pfam" id="PF17782">
    <property type="entry name" value="WHD_DprA"/>
    <property type="match status" value="1"/>
</dbReference>
<dbReference type="PANTHER" id="PTHR43022:SF1">
    <property type="entry name" value="PROTEIN SMF"/>
    <property type="match status" value="1"/>
</dbReference>
<dbReference type="Pfam" id="PF21102">
    <property type="entry name" value="DprA_N"/>
    <property type="match status" value="1"/>
</dbReference>
<dbReference type="NCBIfam" id="TIGR00732">
    <property type="entry name" value="dprA"/>
    <property type="match status" value="1"/>
</dbReference>
<sequence>MVREYRAPGAPDAAERMARLRLIRTENVGPVTFQHLLTRFGSATEAVEHLPDLARRGGRKARLKIPAASDIEKEITANELEGARIVVIGEPDYPAMLAQIEGAPVALSLMGHPHLFLEPSVSIVGARNASGNAIRFTERIAKELGAHGIVIVSGLARGIDTAAHQGALETGTVAVVAGGADIVYPPENEALRARIVAEGALVAEAPIGTRPLARHFPARNRIISGLTRATLVIEAAKKSGSLITARFAADQGREVCAVPGSPMDPRCAGSNGLLRDGAHLIERAEDVLTILLAGGIREDTAPAEEFSITGTPPQIIEEIDDSTRSSVLALLDATPLPVDEIIRRCQLSPPVVLTILLEAELAGEAERHPGNSVARRYNPP</sequence>
<dbReference type="InterPro" id="IPR036388">
    <property type="entry name" value="WH-like_DNA-bd_sf"/>
</dbReference>
<keyword evidence="5" id="KW-1185">Reference proteome</keyword>
<gene>
    <name evidence="4" type="primary">dprA</name>
    <name evidence="4" type="ORF">NUH88_04340</name>
</gene>
<dbReference type="AlphaFoldDB" id="A0A9J7AVU3"/>
<feature type="domain" description="Smf/DprA SLOG" evidence="2">
    <location>
        <begin position="85"/>
        <end position="289"/>
    </location>
</feature>
<evidence type="ECO:0000256" key="1">
    <source>
        <dbReference type="ARBA" id="ARBA00006525"/>
    </source>
</evidence>
<evidence type="ECO:0000259" key="2">
    <source>
        <dbReference type="Pfam" id="PF02481"/>
    </source>
</evidence>
<dbReference type="EMBL" id="CP102480">
    <property type="protein sequence ID" value="UUX50922.1"/>
    <property type="molecule type" value="Genomic_DNA"/>
</dbReference>
<evidence type="ECO:0000259" key="3">
    <source>
        <dbReference type="Pfam" id="PF17782"/>
    </source>
</evidence>
<proteinExistence type="inferred from homology"/>
<dbReference type="GO" id="GO:0009294">
    <property type="term" value="P:DNA-mediated transformation"/>
    <property type="evidence" value="ECO:0007669"/>
    <property type="project" value="InterPro"/>
</dbReference>
<organism evidence="4 5">
    <name type="scientific">Nisaea acidiphila</name>
    <dbReference type="NCBI Taxonomy" id="1862145"/>
    <lineage>
        <taxon>Bacteria</taxon>
        <taxon>Pseudomonadati</taxon>
        <taxon>Pseudomonadota</taxon>
        <taxon>Alphaproteobacteria</taxon>
        <taxon>Rhodospirillales</taxon>
        <taxon>Thalassobaculaceae</taxon>
        <taxon>Nisaea</taxon>
    </lineage>
</organism>
<reference evidence="4" key="1">
    <citation type="submission" date="2022-08" db="EMBL/GenBank/DDBJ databases">
        <title>Nisaea acidiphila sp. nov., isolated from a marine algal debris and emended description of the genus Nisaea Urios et al. 2008.</title>
        <authorList>
            <person name="Kwon K."/>
        </authorList>
    </citation>
    <scope>NUCLEOTIDE SEQUENCE</scope>
    <source>
        <strain evidence="4">MEBiC11861</strain>
    </source>
</reference>
<dbReference type="InterPro" id="IPR057666">
    <property type="entry name" value="DrpA_SLOG"/>
</dbReference>
<protein>
    <submittedName>
        <fullName evidence="4">DNA-processing protein DprA</fullName>
    </submittedName>
</protein>
<dbReference type="KEGG" id="naci:NUH88_04340"/>
<dbReference type="Gene3D" id="3.40.50.450">
    <property type="match status" value="1"/>
</dbReference>
<accession>A0A9J7AVU3</accession>
<dbReference type="SUPFAM" id="SSF102405">
    <property type="entry name" value="MCP/YpsA-like"/>
    <property type="match status" value="1"/>
</dbReference>
<feature type="domain" description="DprA winged helix" evidence="3">
    <location>
        <begin position="317"/>
        <end position="371"/>
    </location>
</feature>
<dbReference type="Pfam" id="PF02481">
    <property type="entry name" value="DNA_processg_A"/>
    <property type="match status" value="1"/>
</dbReference>
<dbReference type="InterPro" id="IPR003488">
    <property type="entry name" value="DprA"/>
</dbReference>
<evidence type="ECO:0000313" key="4">
    <source>
        <dbReference type="EMBL" id="UUX50922.1"/>
    </source>
</evidence>